<evidence type="ECO:0000313" key="3">
    <source>
        <dbReference type="Proteomes" id="UP000287171"/>
    </source>
</evidence>
<accession>A0A402BL93</accession>
<proteinExistence type="predicted"/>
<dbReference type="AlphaFoldDB" id="A0A402BL93"/>
<reference evidence="3" key="1">
    <citation type="submission" date="2018-12" db="EMBL/GenBank/DDBJ databases">
        <title>Tengunoibacter tsumagoiensis gen. nov., sp. nov., Dictyobacter kobayashii sp. nov., D. alpinus sp. nov., and D. joshuensis sp. nov. and description of Dictyobacteraceae fam. nov. within the order Ktedonobacterales isolated from Tengu-no-mugimeshi.</title>
        <authorList>
            <person name="Wang C.M."/>
            <person name="Zheng Y."/>
            <person name="Sakai Y."/>
            <person name="Toyoda A."/>
            <person name="Minakuchi Y."/>
            <person name="Abe K."/>
            <person name="Yokota A."/>
            <person name="Yabe S."/>
        </authorList>
    </citation>
    <scope>NUCLEOTIDE SEQUENCE [LARGE SCALE GENOMIC DNA]</scope>
    <source>
        <strain evidence="3">Uno16</strain>
    </source>
</reference>
<comment type="caution">
    <text evidence="2">The sequence shown here is derived from an EMBL/GenBank/DDBJ whole genome shotgun (WGS) entry which is preliminary data.</text>
</comment>
<protein>
    <submittedName>
        <fullName evidence="2">Uncharacterized protein</fullName>
    </submittedName>
</protein>
<evidence type="ECO:0000313" key="2">
    <source>
        <dbReference type="EMBL" id="GCE32133.1"/>
    </source>
</evidence>
<feature type="region of interest" description="Disordered" evidence="1">
    <location>
        <begin position="23"/>
        <end position="42"/>
    </location>
</feature>
<gene>
    <name evidence="2" type="ORF">KDA_76170</name>
</gene>
<keyword evidence="3" id="KW-1185">Reference proteome</keyword>
<dbReference type="Proteomes" id="UP000287171">
    <property type="component" value="Unassembled WGS sequence"/>
</dbReference>
<evidence type="ECO:0000256" key="1">
    <source>
        <dbReference type="SAM" id="MobiDB-lite"/>
    </source>
</evidence>
<dbReference type="EMBL" id="BIFT01000003">
    <property type="protein sequence ID" value="GCE32133.1"/>
    <property type="molecule type" value="Genomic_DNA"/>
</dbReference>
<name>A0A402BL93_9CHLR</name>
<sequence length="42" mass="4424">MRSLSRAAGDISAMMEGRGTGFDALEETFPPQPGGNDTIDHS</sequence>
<organism evidence="2 3">
    <name type="scientific">Dictyobacter alpinus</name>
    <dbReference type="NCBI Taxonomy" id="2014873"/>
    <lineage>
        <taxon>Bacteria</taxon>
        <taxon>Bacillati</taxon>
        <taxon>Chloroflexota</taxon>
        <taxon>Ktedonobacteria</taxon>
        <taxon>Ktedonobacterales</taxon>
        <taxon>Dictyobacteraceae</taxon>
        <taxon>Dictyobacter</taxon>
    </lineage>
</organism>